<keyword evidence="3" id="KW-1185">Reference proteome</keyword>
<dbReference type="Proteomes" id="UP001212997">
    <property type="component" value="Unassembled WGS sequence"/>
</dbReference>
<organism evidence="2 3">
    <name type="scientific">Meripilus lineatus</name>
    <dbReference type="NCBI Taxonomy" id="2056292"/>
    <lineage>
        <taxon>Eukaryota</taxon>
        <taxon>Fungi</taxon>
        <taxon>Dikarya</taxon>
        <taxon>Basidiomycota</taxon>
        <taxon>Agaricomycotina</taxon>
        <taxon>Agaricomycetes</taxon>
        <taxon>Polyporales</taxon>
        <taxon>Meripilaceae</taxon>
        <taxon>Meripilus</taxon>
    </lineage>
</organism>
<dbReference type="AlphaFoldDB" id="A0AAD5UTK9"/>
<proteinExistence type="predicted"/>
<reference evidence="2" key="1">
    <citation type="submission" date="2022-07" db="EMBL/GenBank/DDBJ databases">
        <title>Genome Sequence of Physisporinus lineatus.</title>
        <authorList>
            <person name="Buettner E."/>
        </authorList>
    </citation>
    <scope>NUCLEOTIDE SEQUENCE</scope>
    <source>
        <strain evidence="2">VT162</strain>
    </source>
</reference>
<feature type="region of interest" description="Disordered" evidence="1">
    <location>
        <begin position="227"/>
        <end position="282"/>
    </location>
</feature>
<comment type="caution">
    <text evidence="2">The sequence shown here is derived from an EMBL/GenBank/DDBJ whole genome shotgun (WGS) entry which is preliminary data.</text>
</comment>
<protein>
    <submittedName>
        <fullName evidence="2">Uncharacterized protein</fullName>
    </submittedName>
</protein>
<feature type="compositionally biased region" description="Low complexity" evidence="1">
    <location>
        <begin position="269"/>
        <end position="282"/>
    </location>
</feature>
<feature type="compositionally biased region" description="Low complexity" evidence="1">
    <location>
        <begin position="201"/>
        <end position="215"/>
    </location>
</feature>
<feature type="region of interest" description="Disordered" evidence="1">
    <location>
        <begin position="167"/>
        <end position="188"/>
    </location>
</feature>
<sequence>MPVRSRPHCRPATVAPAGVRTLSTGAALRRSHIAPDYNMNRGMIDPPPATGDGPLQFRFSVQPSVLAQADPHVVENFMRVGHNGFSAQQQSMAPQLQIGNQTIPSRGGAASTQPTNMMNSRSIPMNTQQFNNVAYLEQNNMNVQYPQYIQGNPTLAVQGSNNLAPHNFQAPAMFSDPGPSTSTTSFDQQQQCVNPANLMFAPQAGSSSAPSGNSGLTQRADLDSNQFFDMSGMLPNGSGGSANVDPNGNQIADYEEELAIYNQIAAQPNQNGSQNSSNQQWS</sequence>
<accession>A0AAD5UTK9</accession>
<gene>
    <name evidence="2" type="ORF">NLI96_g12583</name>
</gene>
<evidence type="ECO:0000313" key="3">
    <source>
        <dbReference type="Proteomes" id="UP001212997"/>
    </source>
</evidence>
<evidence type="ECO:0000313" key="2">
    <source>
        <dbReference type="EMBL" id="KAJ3474217.1"/>
    </source>
</evidence>
<dbReference type="EMBL" id="JANAWD010001118">
    <property type="protein sequence ID" value="KAJ3474217.1"/>
    <property type="molecule type" value="Genomic_DNA"/>
</dbReference>
<feature type="region of interest" description="Disordered" evidence="1">
    <location>
        <begin position="200"/>
        <end position="219"/>
    </location>
</feature>
<name>A0AAD5UTK9_9APHY</name>
<evidence type="ECO:0000256" key="1">
    <source>
        <dbReference type="SAM" id="MobiDB-lite"/>
    </source>
</evidence>